<keyword evidence="2" id="KW-1185">Reference proteome</keyword>
<protein>
    <recommendedName>
        <fullName evidence="3">Nodulation protein NoeA</fullName>
    </recommendedName>
</protein>
<proteinExistence type="predicted"/>
<reference evidence="1 2" key="1">
    <citation type="journal article" date="2013" name="Genome Announc.">
        <title>Draft Genome Sequence of Sphingobium quisquiliarum Strain P25T, a Novel Hexachlorocyclohexane (HCH)-Degrading Bacterium Isolated from an HCH Dumpsite.</title>
        <authorList>
            <person name="Kumar Singh A."/>
            <person name="Sangwan N."/>
            <person name="Sharma A."/>
            <person name="Gupta V."/>
            <person name="Khurana J.P."/>
            <person name="Lal R."/>
        </authorList>
    </citation>
    <scope>NUCLEOTIDE SEQUENCE [LARGE SCALE GENOMIC DNA]</scope>
    <source>
        <strain evidence="1 2">P25</strain>
    </source>
</reference>
<dbReference type="PATRIC" id="fig|1329909.3.peg.3851"/>
<sequence length="466" mass="51598">MATRLVDDAGSFRDPGGRIFTQDERVFRSVMPSAALAYEAARDSGLLRRLVDKDMLVGWEEREPAALMGSHGGARYVLEHPRIPFISYPYEWSFSLHKQAALHHLDVQLEALDGGFALSDATAYNIQFLGNSPVFIDHGSFIPYKDGDIWIGHRQFCMQFLNPLIFWSRFGVAPNHWFRGSLEGIAPEDLAPLLRWRHNLSWTVMAHVTAQAALQTRSLRKGQIAGKPSERHLPRAALKGMLEGLRRYIAGLKLKGGETVWGDYAQDNSYATSEAAAKRAFVSDMVAAAKPGLLFDLGCNSGDYSLAALEAGAGSVVGFDFDYGALERAYARFKGTRSNFLPLWLDAANPSPSQGWAQAERKGLSERSAGADALVALAFIHHIAIGRNVPLDMAVDWIMGMAPVGVIEFPPKADVMVRKLLAQREDIFPDYTEEAFLSHVGERGRIVARKHLSEGGRLLVWYDRRG</sequence>
<evidence type="ECO:0000313" key="2">
    <source>
        <dbReference type="Proteomes" id="UP000015525"/>
    </source>
</evidence>
<dbReference type="SUPFAM" id="SSF53335">
    <property type="entry name" value="S-adenosyl-L-methionine-dependent methyltransferases"/>
    <property type="match status" value="1"/>
</dbReference>
<dbReference type="Proteomes" id="UP000015525">
    <property type="component" value="Unassembled WGS sequence"/>
</dbReference>
<accession>T0G6H2</accession>
<comment type="caution">
    <text evidence="1">The sequence shown here is derived from an EMBL/GenBank/DDBJ whole genome shotgun (WGS) entry which is preliminary data.</text>
</comment>
<organism evidence="1 2">
    <name type="scientific">Sphingobium quisquiliarum P25</name>
    <dbReference type="NCBI Taxonomy" id="1329909"/>
    <lineage>
        <taxon>Bacteria</taxon>
        <taxon>Pseudomonadati</taxon>
        <taxon>Pseudomonadota</taxon>
        <taxon>Alphaproteobacteria</taxon>
        <taxon>Sphingomonadales</taxon>
        <taxon>Sphingomonadaceae</taxon>
        <taxon>Sphingobium</taxon>
    </lineage>
</organism>
<evidence type="ECO:0000313" key="1">
    <source>
        <dbReference type="EMBL" id="EQA99315.1"/>
    </source>
</evidence>
<name>T0G6H2_9SPHN</name>
<gene>
    <name evidence="1" type="ORF">L288_19995</name>
</gene>
<dbReference type="EMBL" id="ATHO01000167">
    <property type="protein sequence ID" value="EQA99315.1"/>
    <property type="molecule type" value="Genomic_DNA"/>
</dbReference>
<dbReference type="AlphaFoldDB" id="T0G6H2"/>
<evidence type="ECO:0008006" key="3">
    <source>
        <dbReference type="Google" id="ProtNLM"/>
    </source>
</evidence>
<dbReference type="Gene3D" id="3.40.50.150">
    <property type="entry name" value="Vaccinia Virus protein VP39"/>
    <property type="match status" value="1"/>
</dbReference>
<dbReference type="InterPro" id="IPR029063">
    <property type="entry name" value="SAM-dependent_MTases_sf"/>
</dbReference>